<comment type="subcellular location">
    <subcellularLocation>
        <location evidence="1">Membrane</location>
        <topology evidence="1">Single-pass type I membrane protein</topology>
    </subcellularLocation>
</comment>
<evidence type="ECO:0000313" key="7">
    <source>
        <dbReference type="EMBL" id="KAJ8527740.1"/>
    </source>
</evidence>
<keyword evidence="8" id="KW-1185">Reference proteome</keyword>
<dbReference type="EMBL" id="JAJAGQ010000023">
    <property type="protein sequence ID" value="KAJ8527740.1"/>
    <property type="molecule type" value="Genomic_DNA"/>
</dbReference>
<comment type="caution">
    <text evidence="7">The sequence shown here is derived from an EMBL/GenBank/DDBJ whole genome shotgun (WGS) entry which is preliminary data.</text>
</comment>
<name>A0A9Q1L5D8_9SOLA</name>
<dbReference type="InterPro" id="IPR032675">
    <property type="entry name" value="LRR_dom_sf"/>
</dbReference>
<gene>
    <name evidence="7" type="ORF">K7X08_015191</name>
</gene>
<reference evidence="8" key="1">
    <citation type="journal article" date="2023" name="Proc. Natl. Acad. Sci. U.S.A.">
        <title>Genomic and structural basis for evolution of tropane alkaloid biosynthesis.</title>
        <authorList>
            <person name="Wanga Y.-J."/>
            <person name="Taina T."/>
            <person name="Yua J.-Y."/>
            <person name="Lia J."/>
            <person name="Xua B."/>
            <person name="Chenc J."/>
            <person name="D'Auriad J.C."/>
            <person name="Huanga J.-P."/>
            <person name="Huanga S.-X."/>
        </authorList>
    </citation>
    <scope>NUCLEOTIDE SEQUENCE [LARGE SCALE GENOMIC DNA]</scope>
    <source>
        <strain evidence="8">cv. KIB-2019</strain>
    </source>
</reference>
<evidence type="ECO:0000256" key="4">
    <source>
        <dbReference type="ARBA" id="ARBA00022989"/>
    </source>
</evidence>
<proteinExistence type="predicted"/>
<keyword evidence="3" id="KW-0732">Signal</keyword>
<evidence type="ECO:0000313" key="8">
    <source>
        <dbReference type="Proteomes" id="UP001152561"/>
    </source>
</evidence>
<dbReference type="Proteomes" id="UP001152561">
    <property type="component" value="Unassembled WGS sequence"/>
</dbReference>
<dbReference type="InterPro" id="IPR046956">
    <property type="entry name" value="RLP23-like"/>
</dbReference>
<keyword evidence="2" id="KW-0812">Transmembrane</keyword>
<evidence type="ECO:0000256" key="6">
    <source>
        <dbReference type="ARBA" id="ARBA00023180"/>
    </source>
</evidence>
<accession>A0A9Q1L5D8</accession>
<protein>
    <submittedName>
        <fullName evidence="7">Uncharacterized protein</fullName>
    </submittedName>
</protein>
<dbReference type="SUPFAM" id="SSF52058">
    <property type="entry name" value="L domain-like"/>
    <property type="match status" value="1"/>
</dbReference>
<evidence type="ECO:0000256" key="3">
    <source>
        <dbReference type="ARBA" id="ARBA00022729"/>
    </source>
</evidence>
<dbReference type="Pfam" id="PF00560">
    <property type="entry name" value="LRR_1"/>
    <property type="match status" value="2"/>
</dbReference>
<dbReference type="InterPro" id="IPR001611">
    <property type="entry name" value="Leu-rich_rpt"/>
</dbReference>
<keyword evidence="4" id="KW-1133">Transmembrane helix</keyword>
<dbReference type="OrthoDB" id="442066at2759"/>
<dbReference type="PANTHER" id="PTHR48061:SF38">
    <property type="entry name" value="SERINE_THREONINE-PROTEIN KINASE BRI1"/>
    <property type="match status" value="1"/>
</dbReference>
<evidence type="ECO:0000256" key="5">
    <source>
        <dbReference type="ARBA" id="ARBA00023136"/>
    </source>
</evidence>
<evidence type="ECO:0000256" key="2">
    <source>
        <dbReference type="ARBA" id="ARBA00022692"/>
    </source>
</evidence>
<keyword evidence="6" id="KW-0325">Glycoprotein</keyword>
<keyword evidence="5" id="KW-0472">Membrane</keyword>
<dbReference type="PANTHER" id="PTHR48061">
    <property type="entry name" value="LEUCINE-RICH REPEAT RECEPTOR PROTEIN KINASE EMS1-LIKE-RELATED"/>
    <property type="match status" value="1"/>
</dbReference>
<dbReference type="GO" id="GO:0016020">
    <property type="term" value="C:membrane"/>
    <property type="evidence" value="ECO:0007669"/>
    <property type="project" value="UniProtKB-SubCell"/>
</dbReference>
<organism evidence="7 8">
    <name type="scientific">Anisodus acutangulus</name>
    <dbReference type="NCBI Taxonomy" id="402998"/>
    <lineage>
        <taxon>Eukaryota</taxon>
        <taxon>Viridiplantae</taxon>
        <taxon>Streptophyta</taxon>
        <taxon>Embryophyta</taxon>
        <taxon>Tracheophyta</taxon>
        <taxon>Spermatophyta</taxon>
        <taxon>Magnoliopsida</taxon>
        <taxon>eudicotyledons</taxon>
        <taxon>Gunneridae</taxon>
        <taxon>Pentapetalae</taxon>
        <taxon>asterids</taxon>
        <taxon>lamiids</taxon>
        <taxon>Solanales</taxon>
        <taxon>Solanaceae</taxon>
        <taxon>Solanoideae</taxon>
        <taxon>Hyoscyameae</taxon>
        <taxon>Anisodus</taxon>
    </lineage>
</organism>
<sequence length="119" mass="13200">MTELFVLDLRKNNISGTLPPLCAQSTSLTTIVLNGNHFEGTLPISLYNCRQLEVFDVGNNAIYDTFPARLGTLQALQVFENFKAMTRLDGVDEGKIKYMSPILGDSLIYEDSVVGDQRP</sequence>
<evidence type="ECO:0000256" key="1">
    <source>
        <dbReference type="ARBA" id="ARBA00004479"/>
    </source>
</evidence>
<dbReference type="Gene3D" id="3.80.10.10">
    <property type="entry name" value="Ribonuclease Inhibitor"/>
    <property type="match status" value="1"/>
</dbReference>
<dbReference type="AlphaFoldDB" id="A0A9Q1L5D8"/>